<protein>
    <submittedName>
        <fullName evidence="6">Sphingosine kinase</fullName>
    </submittedName>
</protein>
<dbReference type="Gene3D" id="3.40.50.10330">
    <property type="entry name" value="Probable inorganic polyphosphate/atp-NAD kinase, domain 1"/>
    <property type="match status" value="1"/>
</dbReference>
<organism evidence="6 7">
    <name type="scientific">Massilia terrae</name>
    <dbReference type="NCBI Taxonomy" id="1811224"/>
    <lineage>
        <taxon>Bacteria</taxon>
        <taxon>Pseudomonadati</taxon>
        <taxon>Pseudomonadota</taxon>
        <taxon>Betaproteobacteria</taxon>
        <taxon>Burkholderiales</taxon>
        <taxon>Oxalobacteraceae</taxon>
        <taxon>Telluria group</taxon>
        <taxon>Massilia</taxon>
    </lineage>
</organism>
<proteinExistence type="predicted"/>
<dbReference type="GO" id="GO:0016301">
    <property type="term" value="F:kinase activity"/>
    <property type="evidence" value="ECO:0007669"/>
    <property type="project" value="UniProtKB-KW"/>
</dbReference>
<dbReference type="InterPro" id="IPR045540">
    <property type="entry name" value="YegS/DAGK_C"/>
</dbReference>
<dbReference type="InterPro" id="IPR050187">
    <property type="entry name" value="Lipid_Phosphate_FormReg"/>
</dbReference>
<evidence type="ECO:0000256" key="4">
    <source>
        <dbReference type="ARBA" id="ARBA00022840"/>
    </source>
</evidence>
<dbReference type="PANTHER" id="PTHR12358">
    <property type="entry name" value="SPHINGOSINE KINASE"/>
    <property type="match status" value="1"/>
</dbReference>
<keyword evidence="1" id="KW-0808">Transferase</keyword>
<sequence>MRRAAVIVNGGAGSGHDKARAGAVRDSFGRVGVDASVTLASTGGEILQAARVALEGDHEIIVGGGGDGTMNAVASVLVGTGKLFGVLPLGTLNHFAKDIGMPLDLDQAVHAIATGRHKQVDVGVVNGKVFLNNSSLGLYPDMVHDRDRQRRRLGRGKWLAAAWASVAALRRYPFLSVRMNVDGQRLARRTPFVFIGNNQYRMQGLSIGERARLDAGVLSLYVAQHPSRFGLLRFALRALAGRLAQERDFDVLLASEMEVATSHRRIRVATDGEVMLMESPLRYRVLPGALTVVVPQ</sequence>
<dbReference type="PANTHER" id="PTHR12358:SF54">
    <property type="entry name" value="SPHINGOSINE KINASE RELATED PROTEIN"/>
    <property type="match status" value="1"/>
</dbReference>
<dbReference type="SUPFAM" id="SSF111331">
    <property type="entry name" value="NAD kinase/diacylglycerol kinase-like"/>
    <property type="match status" value="1"/>
</dbReference>
<comment type="caution">
    <text evidence="6">The sequence shown here is derived from an EMBL/GenBank/DDBJ whole genome shotgun (WGS) entry which is preliminary data.</text>
</comment>
<keyword evidence="2" id="KW-0547">Nucleotide-binding</keyword>
<dbReference type="SMART" id="SM00046">
    <property type="entry name" value="DAGKc"/>
    <property type="match status" value="1"/>
</dbReference>
<dbReference type="PROSITE" id="PS50146">
    <property type="entry name" value="DAGK"/>
    <property type="match status" value="1"/>
</dbReference>
<evidence type="ECO:0000313" key="6">
    <source>
        <dbReference type="EMBL" id="MCS0660240.1"/>
    </source>
</evidence>
<evidence type="ECO:0000259" key="5">
    <source>
        <dbReference type="PROSITE" id="PS50146"/>
    </source>
</evidence>
<name>A0ABT2D1W8_9BURK</name>
<dbReference type="Gene3D" id="2.60.200.40">
    <property type="match status" value="1"/>
</dbReference>
<evidence type="ECO:0000256" key="3">
    <source>
        <dbReference type="ARBA" id="ARBA00022777"/>
    </source>
</evidence>
<dbReference type="InterPro" id="IPR017438">
    <property type="entry name" value="ATP-NAD_kinase_N"/>
</dbReference>
<dbReference type="Pfam" id="PF19279">
    <property type="entry name" value="YegS_C"/>
    <property type="match status" value="1"/>
</dbReference>
<dbReference type="InterPro" id="IPR016064">
    <property type="entry name" value="NAD/diacylglycerol_kinase_sf"/>
</dbReference>
<keyword evidence="7" id="KW-1185">Reference proteome</keyword>
<accession>A0ABT2D1W8</accession>
<dbReference type="InterPro" id="IPR001206">
    <property type="entry name" value="Diacylglycerol_kinase_cat_dom"/>
</dbReference>
<keyword evidence="3 6" id="KW-0418">Kinase</keyword>
<dbReference type="EMBL" id="JANUGU010000007">
    <property type="protein sequence ID" value="MCS0660240.1"/>
    <property type="molecule type" value="Genomic_DNA"/>
</dbReference>
<dbReference type="Proteomes" id="UP001204621">
    <property type="component" value="Unassembled WGS sequence"/>
</dbReference>
<gene>
    <name evidence="6" type="ORF">NX778_19380</name>
</gene>
<reference evidence="6 7" key="1">
    <citation type="submission" date="2022-08" db="EMBL/GenBank/DDBJ databases">
        <title>Reclassification of Massilia species as members of the genera Telluria, Duganella, Pseudoduganella, Mokoshia gen. nov. and Zemynaea gen. nov. using orthogonal and non-orthogonal genome-based approaches.</title>
        <authorList>
            <person name="Bowman J.P."/>
        </authorList>
    </citation>
    <scope>NUCLEOTIDE SEQUENCE [LARGE SCALE GENOMIC DNA]</scope>
    <source>
        <strain evidence="6 7">JCM 31606</strain>
    </source>
</reference>
<evidence type="ECO:0000313" key="7">
    <source>
        <dbReference type="Proteomes" id="UP001204621"/>
    </source>
</evidence>
<dbReference type="RefSeq" id="WP_258813425.1">
    <property type="nucleotide sequence ID" value="NZ_JANUGU010000007.1"/>
</dbReference>
<feature type="domain" description="DAGKc" evidence="5">
    <location>
        <begin position="1"/>
        <end position="129"/>
    </location>
</feature>
<evidence type="ECO:0000256" key="2">
    <source>
        <dbReference type="ARBA" id="ARBA00022741"/>
    </source>
</evidence>
<evidence type="ECO:0000256" key="1">
    <source>
        <dbReference type="ARBA" id="ARBA00022679"/>
    </source>
</evidence>
<keyword evidence="4" id="KW-0067">ATP-binding</keyword>
<dbReference type="Pfam" id="PF00781">
    <property type="entry name" value="DAGK_cat"/>
    <property type="match status" value="1"/>
</dbReference>